<evidence type="ECO:0000313" key="3">
    <source>
        <dbReference type="Proteomes" id="UP001150942"/>
    </source>
</evidence>
<evidence type="ECO:0000256" key="1">
    <source>
        <dbReference type="SAM" id="MobiDB-lite"/>
    </source>
</evidence>
<feature type="region of interest" description="Disordered" evidence="1">
    <location>
        <begin position="1"/>
        <end position="43"/>
    </location>
</feature>
<protein>
    <submittedName>
        <fullName evidence="2">Uncharacterized protein</fullName>
    </submittedName>
</protein>
<dbReference type="EMBL" id="JAPQKQ010000001">
    <property type="protein sequence ID" value="KAJ5214083.1"/>
    <property type="molecule type" value="Genomic_DNA"/>
</dbReference>
<keyword evidence="3" id="KW-1185">Reference proteome</keyword>
<feature type="compositionally biased region" description="Basic and acidic residues" evidence="1">
    <location>
        <begin position="23"/>
        <end position="43"/>
    </location>
</feature>
<dbReference type="AlphaFoldDB" id="A0A9W9T931"/>
<sequence length="63" mass="7000">MLGTLHASAPERRKVPLTPTEGGLDKMRIKANDPNWRGERGFGFDASKRKFSRDGKLGEARMG</sequence>
<name>A0A9W9T931_9EURO</name>
<dbReference type="OrthoDB" id="10280197at2759"/>
<gene>
    <name evidence="2" type="ORF">N7449_001252</name>
</gene>
<dbReference type="Proteomes" id="UP001150942">
    <property type="component" value="Unassembled WGS sequence"/>
</dbReference>
<accession>A0A9W9T931</accession>
<comment type="caution">
    <text evidence="2">The sequence shown here is derived from an EMBL/GenBank/DDBJ whole genome shotgun (WGS) entry which is preliminary data.</text>
</comment>
<reference evidence="2" key="1">
    <citation type="submission" date="2022-11" db="EMBL/GenBank/DDBJ databases">
        <authorList>
            <person name="Petersen C."/>
        </authorList>
    </citation>
    <scope>NUCLEOTIDE SEQUENCE</scope>
    <source>
        <strain evidence="2">IBT 20477</strain>
    </source>
</reference>
<proteinExistence type="predicted"/>
<evidence type="ECO:0000313" key="2">
    <source>
        <dbReference type="EMBL" id="KAJ5214083.1"/>
    </source>
</evidence>
<reference evidence="2" key="2">
    <citation type="journal article" date="2023" name="IMA Fungus">
        <title>Comparative genomic study of the Penicillium genus elucidates a diverse pangenome and 15 lateral gene transfer events.</title>
        <authorList>
            <person name="Petersen C."/>
            <person name="Sorensen T."/>
            <person name="Nielsen M.R."/>
            <person name="Sondergaard T.E."/>
            <person name="Sorensen J.L."/>
            <person name="Fitzpatrick D.A."/>
            <person name="Frisvad J.C."/>
            <person name="Nielsen K.L."/>
        </authorList>
    </citation>
    <scope>NUCLEOTIDE SEQUENCE</scope>
    <source>
        <strain evidence="2">IBT 20477</strain>
    </source>
</reference>
<organism evidence="2 3">
    <name type="scientific">Penicillium cf. viridicatum</name>
    <dbReference type="NCBI Taxonomy" id="2972119"/>
    <lineage>
        <taxon>Eukaryota</taxon>
        <taxon>Fungi</taxon>
        <taxon>Dikarya</taxon>
        <taxon>Ascomycota</taxon>
        <taxon>Pezizomycotina</taxon>
        <taxon>Eurotiomycetes</taxon>
        <taxon>Eurotiomycetidae</taxon>
        <taxon>Eurotiales</taxon>
        <taxon>Aspergillaceae</taxon>
        <taxon>Penicillium</taxon>
    </lineage>
</organism>